<accession>A0ABX3KFR1</accession>
<dbReference type="InterPro" id="IPR049704">
    <property type="entry name" value="Aminotrans_3_PPA_site"/>
</dbReference>
<dbReference type="Proteomes" id="UP000189410">
    <property type="component" value="Unassembled WGS sequence"/>
</dbReference>
<dbReference type="EMBL" id="MUFB01000001">
    <property type="protein sequence ID" value="OOE87858.1"/>
    <property type="molecule type" value="Genomic_DNA"/>
</dbReference>
<comment type="cofactor">
    <cofactor evidence="1 7">
        <name>pyridoxal 5'-phosphate</name>
        <dbReference type="ChEBI" id="CHEBI:597326"/>
    </cofactor>
</comment>
<dbReference type="EC" id="5.4.3.8" evidence="7"/>
<dbReference type="PANTHER" id="PTHR43713">
    <property type="entry name" value="GLUTAMATE-1-SEMIALDEHYDE 2,1-AMINOMUTASE"/>
    <property type="match status" value="1"/>
</dbReference>
<name>A0ABX3KFR1_9GAMM</name>
<dbReference type="Gene3D" id="3.40.640.10">
    <property type="entry name" value="Type I PLP-dependent aspartate aminotransferase-like (Major domain)"/>
    <property type="match status" value="1"/>
</dbReference>
<dbReference type="NCBIfam" id="NF000818">
    <property type="entry name" value="PRK00062.1"/>
    <property type="match status" value="1"/>
</dbReference>
<comment type="caution">
    <text evidence="8">The sequence shown here is derived from an EMBL/GenBank/DDBJ whole genome shotgun (WGS) entry which is preliminary data.</text>
</comment>
<comment type="similarity">
    <text evidence="3 7">Belongs to the class-III pyridoxal-phosphate-dependent aminotransferase family. HemL subfamily.</text>
</comment>
<dbReference type="CDD" id="cd00610">
    <property type="entry name" value="OAT_like"/>
    <property type="match status" value="1"/>
</dbReference>
<comment type="subcellular location">
    <subcellularLocation>
        <location evidence="7">Cytoplasm</location>
    </subcellularLocation>
</comment>
<comment type="subunit">
    <text evidence="7">Homodimer.</text>
</comment>
<gene>
    <name evidence="7" type="primary">hemL</name>
    <name evidence="8" type="ORF">BZG73_00860</name>
</gene>
<reference evidence="8 9" key="1">
    <citation type="journal article" date="2017" name="Genome Announc.">
        <title>Draft Genome Sequences of Salinivibrio proteolyticus, Salinivibrio sharmensis, Salinivibrio siamensis, Salinivibrio costicola subsp. alcaliphilus, Salinivibrio costicola subsp. vallismortis, and 29 New Isolates Belonging to the Genus Salinivibrio.</title>
        <authorList>
            <person name="Lopez-Hermoso C."/>
            <person name="de la Haba R.R."/>
            <person name="Sanchez-Porro C."/>
            <person name="Bayliss S.C."/>
            <person name="Feil E.J."/>
            <person name="Ventosa A."/>
        </authorList>
    </citation>
    <scope>NUCLEOTIDE SEQUENCE [LARGE SCALE GENOMIC DNA]</scope>
    <source>
        <strain evidence="8 9">JCM 14472</strain>
    </source>
</reference>
<evidence type="ECO:0000256" key="7">
    <source>
        <dbReference type="HAMAP-Rule" id="MF_00375"/>
    </source>
</evidence>
<dbReference type="Pfam" id="PF00202">
    <property type="entry name" value="Aminotran_3"/>
    <property type="match status" value="1"/>
</dbReference>
<keyword evidence="5 7" id="KW-0413">Isomerase</keyword>
<sequence>MTKSAQLFQQARRTIPGGVNSPVRAFAGVGGDPVFMERADGAYIFDADGKAYIDFVGSWGPMILGHNHSAIREAVVDAAQRGLSFGAPTESETTLSELVAELVPSMEMVRMVNSGTEATMSAIRLARGFTKRDKFIKFEGNYHGHGDCLLVKAGSGALTLGEPNSPGVPADFAKHTLTCTYNDLESVRHTFETYPEDVACIIVEPVSGNMNCVPPQPGFLQGLRELCDEFGALLIFDEVMTGFRVALGGAQAYYDVKPDLTTLGKIVGGGMPVGAFGGRREVMEYLAPTGPVYQAGTLAGNPVAMAAGHACLSELRQPGNHDYLTHVTHQLAEGFKSLADKHGIALTTNQAGAMFGFFFTEQETVTCFKDVQQCDTERFKRFFHLMLEQGVYLAPSAFEACFTCLAHGQKEVDATLAAADHAFATLAADA</sequence>
<evidence type="ECO:0000256" key="6">
    <source>
        <dbReference type="ARBA" id="ARBA00023244"/>
    </source>
</evidence>
<keyword evidence="4 7" id="KW-0663">Pyridoxal phosphate</keyword>
<dbReference type="NCBIfam" id="TIGR00713">
    <property type="entry name" value="hemL"/>
    <property type="match status" value="1"/>
</dbReference>
<dbReference type="PANTHER" id="PTHR43713:SF3">
    <property type="entry name" value="GLUTAMATE-1-SEMIALDEHYDE 2,1-AMINOMUTASE 1, CHLOROPLASTIC-RELATED"/>
    <property type="match status" value="1"/>
</dbReference>
<dbReference type="Gene3D" id="3.90.1150.10">
    <property type="entry name" value="Aspartate Aminotransferase, domain 1"/>
    <property type="match status" value="1"/>
</dbReference>
<evidence type="ECO:0000256" key="4">
    <source>
        <dbReference type="ARBA" id="ARBA00022898"/>
    </source>
</evidence>
<dbReference type="InterPro" id="IPR015422">
    <property type="entry name" value="PyrdxlP-dep_Trfase_small"/>
</dbReference>
<evidence type="ECO:0000256" key="3">
    <source>
        <dbReference type="ARBA" id="ARBA00008981"/>
    </source>
</evidence>
<evidence type="ECO:0000256" key="2">
    <source>
        <dbReference type="ARBA" id="ARBA00004819"/>
    </source>
</evidence>
<dbReference type="InterPro" id="IPR015421">
    <property type="entry name" value="PyrdxlP-dep_Trfase_major"/>
</dbReference>
<proteinExistence type="inferred from homology"/>
<dbReference type="InterPro" id="IPR015424">
    <property type="entry name" value="PyrdxlP-dep_Trfase"/>
</dbReference>
<dbReference type="RefSeq" id="WP_077578758.1">
    <property type="nucleotide sequence ID" value="NZ_MUFB01000001.1"/>
</dbReference>
<keyword evidence="9" id="KW-1185">Reference proteome</keyword>
<keyword evidence="7" id="KW-0963">Cytoplasm</keyword>
<dbReference type="SUPFAM" id="SSF53383">
    <property type="entry name" value="PLP-dependent transferases"/>
    <property type="match status" value="1"/>
</dbReference>
<comment type="catalytic activity">
    <reaction evidence="7">
        <text>(S)-4-amino-5-oxopentanoate = 5-aminolevulinate</text>
        <dbReference type="Rhea" id="RHEA:14265"/>
        <dbReference type="ChEBI" id="CHEBI:57501"/>
        <dbReference type="ChEBI" id="CHEBI:356416"/>
        <dbReference type="EC" id="5.4.3.8"/>
    </reaction>
</comment>
<evidence type="ECO:0000256" key="5">
    <source>
        <dbReference type="ARBA" id="ARBA00023235"/>
    </source>
</evidence>
<comment type="pathway">
    <text evidence="2">Porphyrin-containing compound metabolism; protoporphyrin-IX biosynthesis; 5-aminolevulinate from L-glutamyl-tRNA(Glu): step 2/2.</text>
</comment>
<dbReference type="PROSITE" id="PS00600">
    <property type="entry name" value="AA_TRANSFER_CLASS_3"/>
    <property type="match status" value="1"/>
</dbReference>
<evidence type="ECO:0000256" key="1">
    <source>
        <dbReference type="ARBA" id="ARBA00001933"/>
    </source>
</evidence>
<dbReference type="InterPro" id="IPR005814">
    <property type="entry name" value="Aminotrans_3"/>
</dbReference>
<evidence type="ECO:0000313" key="8">
    <source>
        <dbReference type="EMBL" id="OOE87858.1"/>
    </source>
</evidence>
<dbReference type="HAMAP" id="MF_00375">
    <property type="entry name" value="HemL_aminotrans_3"/>
    <property type="match status" value="1"/>
</dbReference>
<feature type="modified residue" description="N6-(pyridoxal phosphate)lysine" evidence="7">
    <location>
        <position position="265"/>
    </location>
</feature>
<evidence type="ECO:0000313" key="9">
    <source>
        <dbReference type="Proteomes" id="UP000189410"/>
    </source>
</evidence>
<organism evidence="8 9">
    <name type="scientific">Salinivibrio siamensis</name>
    <dbReference type="NCBI Taxonomy" id="414286"/>
    <lineage>
        <taxon>Bacteria</taxon>
        <taxon>Pseudomonadati</taxon>
        <taxon>Pseudomonadota</taxon>
        <taxon>Gammaproteobacteria</taxon>
        <taxon>Vibrionales</taxon>
        <taxon>Vibrionaceae</taxon>
        <taxon>Salinivibrio</taxon>
    </lineage>
</organism>
<protein>
    <recommendedName>
        <fullName evidence="7">Glutamate-1-semialdehyde 2,1-aminomutase</fullName>
        <shortName evidence="7">GSA</shortName>
        <ecNumber evidence="7">5.4.3.8</ecNumber>
    </recommendedName>
    <alternativeName>
        <fullName evidence="7">Glutamate-1-semialdehyde aminotransferase</fullName>
        <shortName evidence="7">GSA-AT</shortName>
    </alternativeName>
</protein>
<dbReference type="InterPro" id="IPR004639">
    <property type="entry name" value="4pyrrol_synth_GluAld_NH2Trfase"/>
</dbReference>
<keyword evidence="6 7" id="KW-0627">Porphyrin biosynthesis</keyword>